<dbReference type="CDD" id="cd08267">
    <property type="entry name" value="MDR1"/>
    <property type="match status" value="1"/>
</dbReference>
<evidence type="ECO:0000313" key="3">
    <source>
        <dbReference type="Proteomes" id="UP000006352"/>
    </source>
</evidence>
<dbReference type="PANTHER" id="PTHR11695:SF294">
    <property type="entry name" value="RETICULON-4-INTERACTING PROTEIN 1, MITOCHONDRIAL"/>
    <property type="match status" value="1"/>
</dbReference>
<name>J4H3W4_9APHY</name>
<dbReference type="Pfam" id="PF08240">
    <property type="entry name" value="ADH_N"/>
    <property type="match status" value="1"/>
</dbReference>
<proteinExistence type="predicted"/>
<dbReference type="AlphaFoldDB" id="J4H3W4"/>
<dbReference type="InterPro" id="IPR050700">
    <property type="entry name" value="YIM1/Zinc_Alcohol_DH_Fams"/>
</dbReference>
<dbReference type="RefSeq" id="XP_012183232.1">
    <property type="nucleotide sequence ID" value="XM_012327842.1"/>
</dbReference>
<dbReference type="OrthoDB" id="3509362at2759"/>
<dbReference type="GO" id="GO:0005739">
    <property type="term" value="C:mitochondrion"/>
    <property type="evidence" value="ECO:0007669"/>
    <property type="project" value="TreeGrafter"/>
</dbReference>
<dbReference type="InterPro" id="IPR011032">
    <property type="entry name" value="GroES-like_sf"/>
</dbReference>
<dbReference type="HOGENOM" id="CLU_026673_3_3_1"/>
<feature type="domain" description="Enoyl reductase (ER)" evidence="1">
    <location>
        <begin position="16"/>
        <end position="316"/>
    </location>
</feature>
<dbReference type="EMBL" id="HE797135">
    <property type="protein sequence ID" value="CCM03949.1"/>
    <property type="molecule type" value="Genomic_DNA"/>
</dbReference>
<dbReference type="GeneID" id="24098860"/>
<dbReference type="SUPFAM" id="SSF51735">
    <property type="entry name" value="NAD(P)-binding Rossmann-fold domains"/>
    <property type="match status" value="1"/>
</dbReference>
<accession>J4H3W4</accession>
<sequence>MSIPRTQRAWLVAAKGTPAQVLRMDDNVPVPTLAKGEVLVQVRAAALNPVAYKIMGMVPGFILKRPYIPEHDLAGIVVDANGSKFKTGDEVFGFLSAPPAFRRPSGTLAQYARVPASALVCRPTNISWTEAAGIPLVAMTAYQALFKIAKLEAGQSVFVNGGSTAVGAFAIQLAKANGCTVAASASGKNEAFVRGLGADEFFDYTKGPLHETLAAANLPKFHVFLEAVGPQPKGFDIGGFWKLVWKVYLQPGWLGGTRRSWRIISVANNGDDLQRVAAYVSEGKIKPIVDSTFAFEDALEAYERMTSGRATGKIVIKVDPNVD</sequence>
<dbReference type="InterPro" id="IPR013154">
    <property type="entry name" value="ADH-like_N"/>
</dbReference>
<dbReference type="InParanoid" id="J4H3W4"/>
<dbReference type="Gene3D" id="3.40.50.720">
    <property type="entry name" value="NAD(P)-binding Rossmann-like Domain"/>
    <property type="match status" value="1"/>
</dbReference>
<dbReference type="Gene3D" id="3.90.180.10">
    <property type="entry name" value="Medium-chain alcohol dehydrogenases, catalytic domain"/>
    <property type="match status" value="1"/>
</dbReference>
<dbReference type="SUPFAM" id="SSF50129">
    <property type="entry name" value="GroES-like"/>
    <property type="match status" value="1"/>
</dbReference>
<reference evidence="2 3" key="1">
    <citation type="journal article" date="2012" name="Appl. Environ. Microbiol.">
        <title>Short-read sequencing for genomic analysis of the brown rot fungus Fibroporia radiculosa.</title>
        <authorList>
            <person name="Tang J.D."/>
            <person name="Perkins A.D."/>
            <person name="Sonstegard T.S."/>
            <person name="Schroeder S.G."/>
            <person name="Burgess S.C."/>
            <person name="Diehl S.V."/>
        </authorList>
    </citation>
    <scope>NUCLEOTIDE SEQUENCE [LARGE SCALE GENOMIC DNA]</scope>
    <source>
        <strain evidence="2 3">TFFH 294</strain>
    </source>
</reference>
<dbReference type="InterPro" id="IPR036291">
    <property type="entry name" value="NAD(P)-bd_dom_sf"/>
</dbReference>
<dbReference type="GO" id="GO:0016491">
    <property type="term" value="F:oxidoreductase activity"/>
    <property type="evidence" value="ECO:0007669"/>
    <property type="project" value="InterPro"/>
</dbReference>
<keyword evidence="3" id="KW-1185">Reference proteome</keyword>
<dbReference type="InterPro" id="IPR020843">
    <property type="entry name" value="ER"/>
</dbReference>
<dbReference type="SMART" id="SM00829">
    <property type="entry name" value="PKS_ER"/>
    <property type="match status" value="1"/>
</dbReference>
<dbReference type="Proteomes" id="UP000006352">
    <property type="component" value="Unassembled WGS sequence"/>
</dbReference>
<protein>
    <recommendedName>
        <fullName evidence="1">Enoyl reductase (ER) domain-containing protein</fullName>
    </recommendedName>
</protein>
<organism evidence="2 3">
    <name type="scientific">Fibroporia radiculosa</name>
    <dbReference type="NCBI Taxonomy" id="599839"/>
    <lineage>
        <taxon>Eukaryota</taxon>
        <taxon>Fungi</taxon>
        <taxon>Dikarya</taxon>
        <taxon>Basidiomycota</taxon>
        <taxon>Agaricomycotina</taxon>
        <taxon>Agaricomycetes</taxon>
        <taxon>Polyporales</taxon>
        <taxon>Fibroporiaceae</taxon>
        <taxon>Fibroporia</taxon>
    </lineage>
</organism>
<dbReference type="Pfam" id="PF13602">
    <property type="entry name" value="ADH_zinc_N_2"/>
    <property type="match status" value="1"/>
</dbReference>
<dbReference type="STRING" id="599839.J4H3W4"/>
<evidence type="ECO:0000259" key="1">
    <source>
        <dbReference type="SMART" id="SM00829"/>
    </source>
</evidence>
<evidence type="ECO:0000313" key="2">
    <source>
        <dbReference type="EMBL" id="CCM03949.1"/>
    </source>
</evidence>
<gene>
    <name evidence="2" type="ORF">FIBRA_06102</name>
</gene>
<dbReference type="FunCoup" id="J4H3W4">
    <property type="interactions" value="303"/>
</dbReference>
<dbReference type="PANTHER" id="PTHR11695">
    <property type="entry name" value="ALCOHOL DEHYDROGENASE RELATED"/>
    <property type="match status" value="1"/>
</dbReference>